<dbReference type="EMBL" id="CM034390">
    <property type="protein sequence ID" value="KAJ0181692.1"/>
    <property type="molecule type" value="Genomic_DNA"/>
</dbReference>
<organism evidence="1 2">
    <name type="scientific">Dendrolimus kikuchii</name>
    <dbReference type="NCBI Taxonomy" id="765133"/>
    <lineage>
        <taxon>Eukaryota</taxon>
        <taxon>Metazoa</taxon>
        <taxon>Ecdysozoa</taxon>
        <taxon>Arthropoda</taxon>
        <taxon>Hexapoda</taxon>
        <taxon>Insecta</taxon>
        <taxon>Pterygota</taxon>
        <taxon>Neoptera</taxon>
        <taxon>Endopterygota</taxon>
        <taxon>Lepidoptera</taxon>
        <taxon>Glossata</taxon>
        <taxon>Ditrysia</taxon>
        <taxon>Bombycoidea</taxon>
        <taxon>Lasiocampidae</taxon>
        <taxon>Dendrolimus</taxon>
    </lineage>
</organism>
<dbReference type="Proteomes" id="UP000824533">
    <property type="component" value="Linkage Group LG04"/>
</dbReference>
<reference evidence="1 2" key="1">
    <citation type="journal article" date="2021" name="Front. Genet.">
        <title>Chromosome-Level Genome Assembly Reveals Significant Gene Expansion in the Toll and IMD Signaling Pathways of Dendrolimus kikuchii.</title>
        <authorList>
            <person name="Zhou J."/>
            <person name="Wu P."/>
            <person name="Xiong Z."/>
            <person name="Liu N."/>
            <person name="Zhao N."/>
            <person name="Ji M."/>
            <person name="Qiu Y."/>
            <person name="Yang B."/>
        </authorList>
    </citation>
    <scope>NUCLEOTIDE SEQUENCE [LARGE SCALE GENOMIC DNA]</scope>
    <source>
        <strain evidence="1">Ann1</strain>
    </source>
</reference>
<protein>
    <submittedName>
        <fullName evidence="1">Uncharacterized protein</fullName>
    </submittedName>
</protein>
<proteinExistence type="predicted"/>
<comment type="caution">
    <text evidence="1">The sequence shown here is derived from an EMBL/GenBank/DDBJ whole genome shotgun (WGS) entry which is preliminary data.</text>
</comment>
<evidence type="ECO:0000313" key="2">
    <source>
        <dbReference type="Proteomes" id="UP000824533"/>
    </source>
</evidence>
<keyword evidence="2" id="KW-1185">Reference proteome</keyword>
<name>A0ACC1DDM4_9NEOP</name>
<accession>A0ACC1DDM4</accession>
<evidence type="ECO:0000313" key="1">
    <source>
        <dbReference type="EMBL" id="KAJ0181692.1"/>
    </source>
</evidence>
<sequence>MVLGELTYCSKYFSKLIGFKNLISAVWFSARRRYTCCVEPGPLRQAMLRWARRRQLHCSWRLLLLVLQNRHTESRPSFLHEFVF</sequence>
<gene>
    <name evidence="1" type="ORF">K1T71_002414</name>
</gene>